<feature type="domain" description="HTH cro/C1-type" evidence="1">
    <location>
        <begin position="7"/>
        <end position="59"/>
    </location>
</feature>
<dbReference type="InterPro" id="IPR010982">
    <property type="entry name" value="Lambda_DNA-bd_dom_sf"/>
</dbReference>
<evidence type="ECO:0000313" key="3">
    <source>
        <dbReference type="Proteomes" id="UP000540056"/>
    </source>
</evidence>
<dbReference type="EMBL" id="JACGAN010000008">
    <property type="protein sequence ID" value="MBA5746660.1"/>
    <property type="molecule type" value="Genomic_DNA"/>
</dbReference>
<accession>A0ABR5ZYB9</accession>
<gene>
    <name evidence="2" type="ORF">H3232_05585</name>
</gene>
<evidence type="ECO:0000259" key="1">
    <source>
        <dbReference type="PROSITE" id="PS50943"/>
    </source>
</evidence>
<organism evidence="2 3">
    <name type="scientific">Aerococcus urinaeequi</name>
    <dbReference type="NCBI Taxonomy" id="51665"/>
    <lineage>
        <taxon>Bacteria</taxon>
        <taxon>Bacillati</taxon>
        <taxon>Bacillota</taxon>
        <taxon>Bacilli</taxon>
        <taxon>Lactobacillales</taxon>
        <taxon>Aerococcaceae</taxon>
        <taxon>Aerococcus</taxon>
    </lineage>
</organism>
<dbReference type="SUPFAM" id="SSF47413">
    <property type="entry name" value="lambda repressor-like DNA-binding domains"/>
    <property type="match status" value="1"/>
</dbReference>
<dbReference type="CDD" id="cd00093">
    <property type="entry name" value="HTH_XRE"/>
    <property type="match status" value="1"/>
</dbReference>
<comment type="caution">
    <text evidence="2">The sequence shown here is derived from an EMBL/GenBank/DDBJ whole genome shotgun (WGS) entry which is preliminary data.</text>
</comment>
<sequence length="67" mass="7669">MEIYDKIKEIANKKGISIYRIERDLNFSNGSISKWNTAVPQSTRLLKVADYLGVSYRSLIGEGMEEK</sequence>
<keyword evidence="3" id="KW-1185">Reference proteome</keyword>
<dbReference type="RefSeq" id="WP_182023374.1">
    <property type="nucleotide sequence ID" value="NZ_JACGAM010000008.1"/>
</dbReference>
<protein>
    <submittedName>
        <fullName evidence="2">Helix-turn-helix transcriptional regulator</fullName>
    </submittedName>
</protein>
<dbReference type="SMART" id="SM00530">
    <property type="entry name" value="HTH_XRE"/>
    <property type="match status" value="1"/>
</dbReference>
<dbReference type="Gene3D" id="1.10.260.40">
    <property type="entry name" value="lambda repressor-like DNA-binding domains"/>
    <property type="match status" value="1"/>
</dbReference>
<dbReference type="Proteomes" id="UP000540056">
    <property type="component" value="Unassembled WGS sequence"/>
</dbReference>
<proteinExistence type="predicted"/>
<dbReference type="InterPro" id="IPR001387">
    <property type="entry name" value="Cro/C1-type_HTH"/>
</dbReference>
<dbReference type="PROSITE" id="PS50943">
    <property type="entry name" value="HTH_CROC1"/>
    <property type="match status" value="1"/>
</dbReference>
<name>A0ABR5ZYB9_9LACT</name>
<reference evidence="2 3" key="1">
    <citation type="submission" date="2020-07" db="EMBL/GenBank/DDBJ databases">
        <title>Draft Genome Sequences of Lactobacillales Isolated from the International Space Station.</title>
        <authorList>
            <person name="Bharadwaj A.R."/>
            <person name="Singh N.K."/>
            <person name="Wood J.M."/>
            <person name="Debieu M."/>
            <person name="O'Hara N.B."/>
            <person name="Karouia F."/>
            <person name="Mason C.E."/>
            <person name="Venkateswaran K."/>
        </authorList>
    </citation>
    <scope>NUCLEOTIDE SEQUENCE [LARGE SCALE GENOMIC DNA]</scope>
    <source>
        <strain evidence="2 3">151250015-1-258-55</strain>
    </source>
</reference>
<evidence type="ECO:0000313" key="2">
    <source>
        <dbReference type="EMBL" id="MBA5746660.1"/>
    </source>
</evidence>